<feature type="transmembrane region" description="Helical" evidence="4">
    <location>
        <begin position="284"/>
        <end position="302"/>
    </location>
</feature>
<feature type="transmembrane region" description="Helical" evidence="4">
    <location>
        <begin position="86"/>
        <end position="104"/>
    </location>
</feature>
<evidence type="ECO:0000256" key="1">
    <source>
        <dbReference type="ARBA" id="ARBA00022692"/>
    </source>
</evidence>
<dbReference type="PANTHER" id="PTHR23523">
    <property type="match status" value="1"/>
</dbReference>
<evidence type="ECO:0000256" key="4">
    <source>
        <dbReference type="SAM" id="Phobius"/>
    </source>
</evidence>
<dbReference type="SUPFAM" id="SSF103473">
    <property type="entry name" value="MFS general substrate transporter"/>
    <property type="match status" value="1"/>
</dbReference>
<comment type="caution">
    <text evidence="5">The sequence shown here is derived from an EMBL/GenBank/DDBJ whole genome shotgun (WGS) entry which is preliminary data.</text>
</comment>
<proteinExistence type="predicted"/>
<keyword evidence="2 4" id="KW-1133">Transmembrane helix</keyword>
<sequence length="403" mass="40525">MHAPGTDIEARPARRRSTLLVAVAVLAAAFNLRPALSSVGPLLTGIIAETGLSAAGAAVLTTLPVLCLGLGAGLGPWIMRRIGPDAGVLAGLLAVALGLALRAPGSLPPLFAGCALAGLGIGLANVLLPVMVKRDYPASAGRMTGLYTMTLCLGAAAGTGLSVPLREALGGWGPALALWCLPAFAAMPVWLLLARRPSHQPAEARAAGRPVRLHRDPLAWQVTGFMGLQSSLAYIMFGWLPAVLEGKGLTPLEAGFTASIMILGQAPGALIVATLAARGRDQRGWIAATLAVIVATFLIAAFGPDVTLIPASIALGLALGGIFGLGLTVIVLRAPEAVTAGSLSAMAQGIGYSLAALGPLGFGLAHEASGGWVLPSILFIALAASSLACGLGAGRARHVGPRP</sequence>
<name>A0ABW1WKU1_9HYPH</name>
<feature type="transmembrane region" description="Helical" evidence="4">
    <location>
        <begin position="171"/>
        <end position="193"/>
    </location>
</feature>
<feature type="transmembrane region" description="Helical" evidence="4">
    <location>
        <begin position="110"/>
        <end position="132"/>
    </location>
</feature>
<feature type="transmembrane region" description="Helical" evidence="4">
    <location>
        <begin position="308"/>
        <end position="332"/>
    </location>
</feature>
<dbReference type="RefSeq" id="WP_192284948.1">
    <property type="nucleotide sequence ID" value="NZ_JBHSTT010000006.1"/>
</dbReference>
<feature type="transmembrane region" description="Helical" evidence="4">
    <location>
        <begin position="372"/>
        <end position="393"/>
    </location>
</feature>
<dbReference type="PANTHER" id="PTHR23523:SF2">
    <property type="entry name" value="2-NITROIMIDAZOLE TRANSPORTER"/>
    <property type="match status" value="1"/>
</dbReference>
<dbReference type="Proteomes" id="UP001596237">
    <property type="component" value="Unassembled WGS sequence"/>
</dbReference>
<evidence type="ECO:0000256" key="3">
    <source>
        <dbReference type="ARBA" id="ARBA00023136"/>
    </source>
</evidence>
<feature type="transmembrane region" description="Helical" evidence="4">
    <location>
        <begin position="218"/>
        <end position="242"/>
    </location>
</feature>
<dbReference type="Pfam" id="PF07690">
    <property type="entry name" value="MFS_1"/>
    <property type="match status" value="1"/>
</dbReference>
<keyword evidence="3 4" id="KW-0472">Membrane</keyword>
<dbReference type="InterPro" id="IPR011701">
    <property type="entry name" value="MFS"/>
</dbReference>
<evidence type="ECO:0000313" key="6">
    <source>
        <dbReference type="Proteomes" id="UP001596237"/>
    </source>
</evidence>
<dbReference type="InterPro" id="IPR052524">
    <property type="entry name" value="MFS_Cyanate_Porter"/>
</dbReference>
<feature type="transmembrane region" description="Helical" evidence="4">
    <location>
        <begin position="344"/>
        <end position="366"/>
    </location>
</feature>
<evidence type="ECO:0000256" key="2">
    <source>
        <dbReference type="ARBA" id="ARBA00022989"/>
    </source>
</evidence>
<keyword evidence="1 4" id="KW-0812">Transmembrane</keyword>
<organism evidence="5 6">
    <name type="scientific">Methylorubrum zatmanii</name>
    <dbReference type="NCBI Taxonomy" id="29429"/>
    <lineage>
        <taxon>Bacteria</taxon>
        <taxon>Pseudomonadati</taxon>
        <taxon>Pseudomonadota</taxon>
        <taxon>Alphaproteobacteria</taxon>
        <taxon>Hyphomicrobiales</taxon>
        <taxon>Methylobacteriaceae</taxon>
        <taxon>Methylorubrum</taxon>
    </lineage>
</organism>
<reference evidence="6" key="1">
    <citation type="journal article" date="2019" name="Int. J. Syst. Evol. Microbiol.">
        <title>The Global Catalogue of Microorganisms (GCM) 10K type strain sequencing project: providing services to taxonomists for standard genome sequencing and annotation.</title>
        <authorList>
            <consortium name="The Broad Institute Genomics Platform"/>
            <consortium name="The Broad Institute Genome Sequencing Center for Infectious Disease"/>
            <person name="Wu L."/>
            <person name="Ma J."/>
        </authorList>
    </citation>
    <scope>NUCLEOTIDE SEQUENCE [LARGE SCALE GENOMIC DNA]</scope>
    <source>
        <strain evidence="6">CCUG 36916</strain>
    </source>
</reference>
<dbReference type="Gene3D" id="1.20.1250.20">
    <property type="entry name" value="MFS general substrate transporter like domains"/>
    <property type="match status" value="2"/>
</dbReference>
<protein>
    <submittedName>
        <fullName evidence="5">MFS transporter</fullName>
    </submittedName>
</protein>
<keyword evidence="6" id="KW-1185">Reference proteome</keyword>
<feature type="transmembrane region" description="Helical" evidence="4">
    <location>
        <begin position="144"/>
        <end position="165"/>
    </location>
</feature>
<gene>
    <name evidence="5" type="ORF">ACFQDP_01445</name>
</gene>
<dbReference type="EMBL" id="JBHSTT010000006">
    <property type="protein sequence ID" value="MFC6388022.1"/>
    <property type="molecule type" value="Genomic_DNA"/>
</dbReference>
<feature type="transmembrane region" description="Helical" evidence="4">
    <location>
        <begin position="53"/>
        <end position="74"/>
    </location>
</feature>
<feature type="transmembrane region" description="Helical" evidence="4">
    <location>
        <begin position="254"/>
        <end position="277"/>
    </location>
</feature>
<accession>A0ABW1WKU1</accession>
<evidence type="ECO:0000313" key="5">
    <source>
        <dbReference type="EMBL" id="MFC6388022.1"/>
    </source>
</evidence>
<dbReference type="InterPro" id="IPR036259">
    <property type="entry name" value="MFS_trans_sf"/>
</dbReference>